<dbReference type="EMBL" id="SDMP01000009">
    <property type="protein sequence ID" value="RYR38815.1"/>
    <property type="molecule type" value="Genomic_DNA"/>
</dbReference>
<comment type="caution">
    <text evidence="1">The sequence shown here is derived from an EMBL/GenBank/DDBJ whole genome shotgun (WGS) entry which is preliminary data.</text>
</comment>
<sequence>MRSAPRVREIPNPNGLLVSCALCRIRKGRKSAGLRMHAVPRMSPSTDDLATLRQYKRCYILLMIGGYLMADKSNNEAYLRWLPLQEDFVRCHSRSWGSAVDWHDIAEQGLARVEDP</sequence>
<name>A0A445BJF3_ARAHY</name>
<dbReference type="AlphaFoldDB" id="A0A445BJF3"/>
<evidence type="ECO:0000313" key="1">
    <source>
        <dbReference type="EMBL" id="RYR38815.1"/>
    </source>
</evidence>
<protein>
    <recommendedName>
        <fullName evidence="3">Aminotransferase-like plant mobile domain-containing protein</fullName>
    </recommendedName>
</protein>
<reference evidence="1 2" key="1">
    <citation type="submission" date="2019-01" db="EMBL/GenBank/DDBJ databases">
        <title>Sequencing of cultivated peanut Arachis hypogaea provides insights into genome evolution and oil improvement.</title>
        <authorList>
            <person name="Chen X."/>
        </authorList>
    </citation>
    <scope>NUCLEOTIDE SEQUENCE [LARGE SCALE GENOMIC DNA]</scope>
    <source>
        <strain evidence="2">cv. Fuhuasheng</strain>
        <tissue evidence="1">Leaves</tissue>
    </source>
</reference>
<dbReference type="PROSITE" id="PS51257">
    <property type="entry name" value="PROKAR_LIPOPROTEIN"/>
    <property type="match status" value="1"/>
</dbReference>
<keyword evidence="2" id="KW-1185">Reference proteome</keyword>
<proteinExistence type="predicted"/>
<dbReference type="Proteomes" id="UP000289738">
    <property type="component" value="Chromosome A09"/>
</dbReference>
<organism evidence="1 2">
    <name type="scientific">Arachis hypogaea</name>
    <name type="common">Peanut</name>
    <dbReference type="NCBI Taxonomy" id="3818"/>
    <lineage>
        <taxon>Eukaryota</taxon>
        <taxon>Viridiplantae</taxon>
        <taxon>Streptophyta</taxon>
        <taxon>Embryophyta</taxon>
        <taxon>Tracheophyta</taxon>
        <taxon>Spermatophyta</taxon>
        <taxon>Magnoliopsida</taxon>
        <taxon>eudicotyledons</taxon>
        <taxon>Gunneridae</taxon>
        <taxon>Pentapetalae</taxon>
        <taxon>rosids</taxon>
        <taxon>fabids</taxon>
        <taxon>Fabales</taxon>
        <taxon>Fabaceae</taxon>
        <taxon>Papilionoideae</taxon>
        <taxon>50 kb inversion clade</taxon>
        <taxon>dalbergioids sensu lato</taxon>
        <taxon>Dalbergieae</taxon>
        <taxon>Pterocarpus clade</taxon>
        <taxon>Arachis</taxon>
    </lineage>
</organism>
<evidence type="ECO:0008006" key="3">
    <source>
        <dbReference type="Google" id="ProtNLM"/>
    </source>
</evidence>
<evidence type="ECO:0000313" key="2">
    <source>
        <dbReference type="Proteomes" id="UP000289738"/>
    </source>
</evidence>
<gene>
    <name evidence="1" type="ORF">Ahy_A09g044036</name>
</gene>
<accession>A0A445BJF3</accession>